<organism evidence="2 3">
    <name type="scientific">Populus alba x Populus x berolinensis</name>
    <dbReference type="NCBI Taxonomy" id="444605"/>
    <lineage>
        <taxon>Eukaryota</taxon>
        <taxon>Viridiplantae</taxon>
        <taxon>Streptophyta</taxon>
        <taxon>Embryophyta</taxon>
        <taxon>Tracheophyta</taxon>
        <taxon>Spermatophyta</taxon>
        <taxon>Magnoliopsida</taxon>
        <taxon>eudicotyledons</taxon>
        <taxon>Gunneridae</taxon>
        <taxon>Pentapetalae</taxon>
        <taxon>rosids</taxon>
        <taxon>fabids</taxon>
        <taxon>Malpighiales</taxon>
        <taxon>Salicaceae</taxon>
        <taxon>Saliceae</taxon>
        <taxon>Populus</taxon>
    </lineage>
</organism>
<gene>
    <name evidence="2" type="ORF">NC653_022108</name>
</gene>
<dbReference type="Proteomes" id="UP001164929">
    <property type="component" value="Chromosome 8"/>
</dbReference>
<dbReference type="EMBL" id="JAQIZT010000008">
    <property type="protein sequence ID" value="KAJ6989427.1"/>
    <property type="molecule type" value="Genomic_DNA"/>
</dbReference>
<reference evidence="2" key="1">
    <citation type="journal article" date="2023" name="Mol. Ecol. Resour.">
        <title>Chromosome-level genome assembly of a triploid poplar Populus alba 'Berolinensis'.</title>
        <authorList>
            <person name="Chen S."/>
            <person name="Yu Y."/>
            <person name="Wang X."/>
            <person name="Wang S."/>
            <person name="Zhang T."/>
            <person name="Zhou Y."/>
            <person name="He R."/>
            <person name="Meng N."/>
            <person name="Wang Y."/>
            <person name="Liu W."/>
            <person name="Liu Z."/>
            <person name="Liu J."/>
            <person name="Guo Q."/>
            <person name="Huang H."/>
            <person name="Sederoff R.R."/>
            <person name="Wang G."/>
            <person name="Qu G."/>
            <person name="Chen S."/>
        </authorList>
    </citation>
    <scope>NUCLEOTIDE SEQUENCE</scope>
    <source>
        <strain evidence="2">SC-2020</strain>
    </source>
</reference>
<name>A0AAD6QFI3_9ROSI</name>
<protein>
    <submittedName>
        <fullName evidence="2">Uncharacterized protein</fullName>
    </submittedName>
</protein>
<evidence type="ECO:0000313" key="2">
    <source>
        <dbReference type="EMBL" id="KAJ6989427.1"/>
    </source>
</evidence>
<proteinExistence type="predicted"/>
<dbReference type="AlphaFoldDB" id="A0AAD6QFI3"/>
<feature type="compositionally biased region" description="Acidic residues" evidence="1">
    <location>
        <begin position="1"/>
        <end position="14"/>
    </location>
</feature>
<keyword evidence="3" id="KW-1185">Reference proteome</keyword>
<feature type="region of interest" description="Disordered" evidence="1">
    <location>
        <begin position="1"/>
        <end position="22"/>
    </location>
</feature>
<sequence>MNVVEENSESDDGDMLSISSNLNHPTYSWILDSKCS</sequence>
<comment type="caution">
    <text evidence="2">The sequence shown here is derived from an EMBL/GenBank/DDBJ whole genome shotgun (WGS) entry which is preliminary data.</text>
</comment>
<evidence type="ECO:0000313" key="3">
    <source>
        <dbReference type="Proteomes" id="UP001164929"/>
    </source>
</evidence>
<accession>A0AAD6QFI3</accession>
<evidence type="ECO:0000256" key="1">
    <source>
        <dbReference type="SAM" id="MobiDB-lite"/>
    </source>
</evidence>